<dbReference type="SMART" id="SM00564">
    <property type="entry name" value="PQQ"/>
    <property type="match status" value="5"/>
</dbReference>
<dbReference type="EMBL" id="JACOFW010000006">
    <property type="protein sequence ID" value="MBC3807174.1"/>
    <property type="molecule type" value="Genomic_DNA"/>
</dbReference>
<dbReference type="InterPro" id="IPR025592">
    <property type="entry name" value="DUF4347"/>
</dbReference>
<dbReference type="RefSeq" id="WP_186922265.1">
    <property type="nucleotide sequence ID" value="NZ_JACOFW010000006.1"/>
</dbReference>
<feature type="domain" description="Bacterial Ig-like" evidence="2">
    <location>
        <begin position="1344"/>
        <end position="1444"/>
    </location>
</feature>
<accession>A0ABR6X2P2</accession>
<comment type="caution">
    <text evidence="3">The sequence shown here is derived from an EMBL/GenBank/DDBJ whole genome shotgun (WGS) entry which is preliminary data.</text>
</comment>
<feature type="domain" description="Bacterial Ig-like" evidence="2">
    <location>
        <begin position="1447"/>
        <end position="1547"/>
    </location>
</feature>
<organism evidence="3 4">
    <name type="scientific">Undibacterium seohonense</name>
    <dbReference type="NCBI Taxonomy" id="1344950"/>
    <lineage>
        <taxon>Bacteria</taxon>
        <taxon>Pseudomonadati</taxon>
        <taxon>Pseudomonadota</taxon>
        <taxon>Betaproteobacteria</taxon>
        <taxon>Burkholderiales</taxon>
        <taxon>Oxalobacteraceae</taxon>
        <taxon>Undibacterium</taxon>
    </lineage>
</organism>
<dbReference type="InterPro" id="IPR044048">
    <property type="entry name" value="Big_12"/>
</dbReference>
<feature type="domain" description="Bacterial Ig-like" evidence="2">
    <location>
        <begin position="1548"/>
        <end position="1647"/>
    </location>
</feature>
<feature type="domain" description="Bacterial Ig-like" evidence="2">
    <location>
        <begin position="1140"/>
        <end position="1241"/>
    </location>
</feature>
<dbReference type="Pfam" id="PF19078">
    <property type="entry name" value="Big_12"/>
    <property type="match status" value="13"/>
</dbReference>
<gene>
    <name evidence="3" type="ORF">H8K52_07425</name>
</gene>
<evidence type="ECO:0000259" key="1">
    <source>
        <dbReference type="Pfam" id="PF14252"/>
    </source>
</evidence>
<proteinExistence type="predicted"/>
<dbReference type="PANTHER" id="PTHR34677">
    <property type="match status" value="1"/>
</dbReference>
<feature type="domain" description="Bacterial Ig-like" evidence="2">
    <location>
        <begin position="1755"/>
        <end position="1858"/>
    </location>
</feature>
<feature type="domain" description="Bacterial Ig-like" evidence="2">
    <location>
        <begin position="1859"/>
        <end position="1962"/>
    </location>
</feature>
<sequence>MKFSLYQLALSINGDNTVDQEIASITAPAPTAAKTYVFVDTNLPDWQSLLSNIPADAKIAFLNSNQNGLRQIALALEGQTDVQAIHILSHSTAASIGLGSLKLTAQNLAEQNPALKAIGAALTADADILLYGCNIAKDSDGAALIDALALATQADIAASTNSTGPTRLGGDWALEYQTGIINAPQYDFSNYADLLATPSTFNGGSGIKNIYVRPGGTSNTWTFGVGKVWSDLNQSAPITSIGFSNIDFSAPTTDWILTRGIFQYSVSGGAWTNYTASAAALQYDYQTARVNNANTVWRFLDLLPGNSSTADTVAIGWLTSGETTVVTDSVQIIPDLAPTNITQNLTISSTNILSTFAQGAAISTLTPVDTGSTTGGYWAIDSQTNANLFSITSNTALGNTANLTIGSGTMPAAGTPVSVTLRYYDGLQTDGSGNPIGGQGVPQTFNFNIVSGQTQDLANFGSDLNISTAATNSQDYSSVTTLSNGNFVVVWQSDGQGTETLGKNGIYARIYDATGTPQGSEFAITTLNNDVDENFPVVTALDNGRFAVAYNTETGFDIAYRLVAANGTVGSELIANTATANDQFTPSISTLSDGSFIISWTTYNAGYTSSEVHAQKFNAADGSKNGVELTITATGESHDYSNITALSNGAYVVTWYDYTIGALKAVVSTAPSTVIILDNNDNAWNPQVTGLTGGGFVVTWESPTTGKNIFFQRFDNAGAAQGAVTQANVNGGAGIDKSGTSIDALSGGGFVITWTSPNDDNDGGGIFGRRFTSTGTAVDATEFQINEFSAGNQFNPKVTALAADAFATVWTDASSDGPNNYGIEGRVLLAPDVTPPTVSIAIADSSVILGETPTVTFTFSEAVTGFTNTDITSIPNGTISAVSSSDGGVTYTATFTPTAGIQDASNLFTVNMAGVTDAAANAGVGSTNSGNFAIDTQRPDVAITLADSNLTTGETTTVTFTFTEAVTGFTSGDITVIGGGTLGALSTSDNITFTATFTPTPLLDDATNVITVNKVGVNDTAGNAGNGDSSSANYVVATAGPTVTATFSDTSLIIGDTSLVTFTFSEAVTGFSNADLSIVNGSLTPVSTSNGGVTWTATFTPNVSVADTSNVITITNSGYTSVADGNPGTGTTDSNNYSIDTVRPNATVVVTDTTLLAGETSLVTITFNEAVSNFSNADLTIANGSLSAVASGDGGITWTATLTPSTAIADASNLITLDNTTLNDLAGNAGTGTTDSNNYAVQTVRPTVTVAVTDTALKIGETSTVTFTFSEAVTGFTNADLTIANGTLSPVSTSDGGITWTATLTPDASVNDSSNVITVTNAGYANAVGNTGTGSSTSNNYAIDTAQPTATIVVADTTLLAGETSLVTITFNEAVTDFSNTDLSIDNGSLSAVSSSDGGITWTANLTPTVDLQDAVNKITLNNSGITDLAGNAGSGSTDSNNYLIETLRPTVSIGVSDTALKIGDTATVTFTFSEAVTNFTNADVTFPNGALGPVSSGDGGTTWTATFTPSADIEDSSNVISVALAGLTDLAGNAGTGTSTSSNYAIDTLRPSVIDIALTDASLTVGETAILSLNFTEAVSGLTIGDITVDNAVPSALSTPDGGTTWNFTVTPNASTTNLASFVHVNYANVTDTAGNVGVGIGNFGSFVIDTARPALVGSVTVSDNALKIGDTSTVSFAFTEAVTNLTSADLSIPNGSISNLISGDGGITWTATLTPSADVTDASNVVSLDLTTITDLRGNAGLGSYSSPNYAVDTQRPLLASAITFSDTILAISETSTVSFTFNEAVTGFTTADLSTPNGVLSGLSTADGGITWSATLTPNVATTSTTNVLTLDYTGITDLAGNTGAGTTTSPNYAVDTVRPVLASAITISDTALRVGDTATVTFTFTEAVMNFTTADVTAENASVSSLSTANGGLTWTASLTPSAGITDTINNLTLNYTGINDLTGNAGTGTATSGNYAIDTLRPTVFGNISFSDNLLTIGETAVMSLAFSEAVTGLTTADFTVPNGVLSNLISSDGGITWTATLTPNTNINNATNTITLANTGYTDLNSNTGTGTSTSLNYAIDTMRPTATITMSDIDLGVIDTALVTFTFTEPVTGFTNADLTLPVTAPMGTLSPVSSSDGGLTWTATYTPPFGLLDTSNLISLNTAGVIDAVGNPGVAVVNSPNFTINTVNIAPSLGGITPSLSTTDSNRILPFSSVTVTDPDIGALVMASIGLDNSIKGSFTANSLALSGFVTVDGGSTYQHTPASPTVIQAAIRALVFEPNPTRLSVGTSDVATFTIEVKDQYLAVAVDANTTLTISNVNSAPTDILISDANVSQSEGANAIVGLLSATDRNIGDTHTFTLGAANASNDNTKFAVVGNALKVLNPAAMTERAYFVTVQATDANGLSYFKQLTINLDDDIGPSITSIETLRSPRPTITTGSYIVKFNESVTGVSIDDFFLTSTDGTTAHLSSVTALTGNAYRVYFDQIVGAGVLNLNLKTSGTGIADLYGNNLPISWMPVTEVGISLPNQSNPPEEPSVTSTANLIGIQQQESFWM</sequence>
<feature type="domain" description="Bacterial Ig-like" evidence="2">
    <location>
        <begin position="1651"/>
        <end position="1754"/>
    </location>
</feature>
<keyword evidence="4" id="KW-1185">Reference proteome</keyword>
<dbReference type="Proteomes" id="UP000648257">
    <property type="component" value="Unassembled WGS sequence"/>
</dbReference>
<feature type="domain" description="Bacterial Ig-like" evidence="2">
    <location>
        <begin position="2067"/>
        <end position="2172"/>
    </location>
</feature>
<evidence type="ECO:0000313" key="3">
    <source>
        <dbReference type="EMBL" id="MBC3807174.1"/>
    </source>
</evidence>
<dbReference type="PANTHER" id="PTHR34677:SF3">
    <property type="entry name" value="BACTERIAL IG-LIKE DOMAIN-CONTAINING PROTEIN"/>
    <property type="match status" value="1"/>
</dbReference>
<evidence type="ECO:0000313" key="4">
    <source>
        <dbReference type="Proteomes" id="UP000648257"/>
    </source>
</evidence>
<dbReference type="Pfam" id="PF14252">
    <property type="entry name" value="DUF4347"/>
    <property type="match status" value="1"/>
</dbReference>
<reference evidence="3 4" key="1">
    <citation type="submission" date="2020-08" db="EMBL/GenBank/DDBJ databases">
        <title>Novel species isolated from subtropical streams in China.</title>
        <authorList>
            <person name="Lu H."/>
        </authorList>
    </citation>
    <scope>NUCLEOTIDE SEQUENCE [LARGE SCALE GENOMIC DNA]</scope>
    <source>
        <strain evidence="3 4">KACC 16656</strain>
    </source>
</reference>
<feature type="domain" description="Bacterial Ig-like" evidence="2">
    <location>
        <begin position="1243"/>
        <end position="1343"/>
    </location>
</feature>
<feature type="domain" description="Bacterial Ig-like" evidence="2">
    <location>
        <begin position="1963"/>
        <end position="2066"/>
    </location>
</feature>
<feature type="domain" description="Bacterial Ig-like" evidence="2">
    <location>
        <begin position="1038"/>
        <end position="1139"/>
    </location>
</feature>
<protein>
    <submittedName>
        <fullName evidence="3">DUF4347 domain-containing protein</fullName>
    </submittedName>
</protein>
<dbReference type="InterPro" id="IPR018391">
    <property type="entry name" value="PQQ_b-propeller_rpt"/>
</dbReference>
<feature type="domain" description="Bacterial Ig-like" evidence="2">
    <location>
        <begin position="935"/>
        <end position="1036"/>
    </location>
</feature>
<evidence type="ECO:0000259" key="2">
    <source>
        <dbReference type="Pfam" id="PF19078"/>
    </source>
</evidence>
<feature type="domain" description="Bacterial Ig-like" evidence="2">
    <location>
        <begin position="832"/>
        <end position="934"/>
    </location>
</feature>
<feature type="domain" description="DUF4347" evidence="1">
    <location>
        <begin position="37"/>
        <end position="185"/>
    </location>
</feature>
<name>A0ABR6X2P2_9BURK</name>